<dbReference type="InterPro" id="IPR051453">
    <property type="entry name" value="MBL_Glyoxalase_II"/>
</dbReference>
<gene>
    <name evidence="6" type="ORF">A3K49_04110</name>
</gene>
<organism evidence="6 7">
    <name type="scientific">candidate division WOR-1 bacterium RIFOXYC12_FULL_54_18</name>
    <dbReference type="NCBI Taxonomy" id="1802584"/>
    <lineage>
        <taxon>Bacteria</taxon>
        <taxon>Bacillati</taxon>
        <taxon>Saganbacteria</taxon>
    </lineage>
</organism>
<dbReference type="GO" id="GO:0016787">
    <property type="term" value="F:hydrolase activity"/>
    <property type="evidence" value="ECO:0007669"/>
    <property type="project" value="UniProtKB-KW"/>
</dbReference>
<dbReference type="CDD" id="cd06262">
    <property type="entry name" value="metallo-hydrolase-like_MBL-fold"/>
    <property type="match status" value="1"/>
</dbReference>
<evidence type="ECO:0000256" key="3">
    <source>
        <dbReference type="ARBA" id="ARBA00022801"/>
    </source>
</evidence>
<dbReference type="GO" id="GO:0046872">
    <property type="term" value="F:metal ion binding"/>
    <property type="evidence" value="ECO:0007669"/>
    <property type="project" value="UniProtKB-KW"/>
</dbReference>
<accession>A0A1F4T5T6</accession>
<keyword evidence="3" id="KW-0378">Hydrolase</keyword>
<reference evidence="6 7" key="1">
    <citation type="journal article" date="2016" name="Nat. Commun.">
        <title>Thousands of microbial genomes shed light on interconnected biogeochemical processes in an aquifer system.</title>
        <authorList>
            <person name="Anantharaman K."/>
            <person name="Brown C.T."/>
            <person name="Hug L.A."/>
            <person name="Sharon I."/>
            <person name="Castelle C.J."/>
            <person name="Probst A.J."/>
            <person name="Thomas B.C."/>
            <person name="Singh A."/>
            <person name="Wilkins M.J."/>
            <person name="Karaoz U."/>
            <person name="Brodie E.L."/>
            <person name="Williams K.H."/>
            <person name="Hubbard S.S."/>
            <person name="Banfield J.F."/>
        </authorList>
    </citation>
    <scope>NUCLEOTIDE SEQUENCE [LARGE SCALE GENOMIC DNA]</scope>
</reference>
<keyword evidence="2" id="KW-0479">Metal-binding</keyword>
<dbReference type="PANTHER" id="PTHR46233:SF3">
    <property type="entry name" value="HYDROXYACYLGLUTATHIONE HYDROLASE GLOC"/>
    <property type="match status" value="1"/>
</dbReference>
<protein>
    <recommendedName>
        <fullName evidence="5">Metallo-beta-lactamase domain-containing protein</fullName>
    </recommendedName>
</protein>
<keyword evidence="4" id="KW-0862">Zinc</keyword>
<comment type="caution">
    <text evidence="6">The sequence shown here is derived from an EMBL/GenBank/DDBJ whole genome shotgun (WGS) entry which is preliminary data.</text>
</comment>
<dbReference type="SUPFAM" id="SSF56281">
    <property type="entry name" value="Metallo-hydrolase/oxidoreductase"/>
    <property type="match status" value="1"/>
</dbReference>
<dbReference type="InterPro" id="IPR001279">
    <property type="entry name" value="Metallo-B-lactamas"/>
</dbReference>
<feature type="domain" description="Metallo-beta-lactamase" evidence="5">
    <location>
        <begin position="12"/>
        <end position="178"/>
    </location>
</feature>
<dbReference type="EMBL" id="MEUG01000001">
    <property type="protein sequence ID" value="OGC28155.1"/>
    <property type="molecule type" value="Genomic_DNA"/>
</dbReference>
<dbReference type="Gene3D" id="3.60.15.10">
    <property type="entry name" value="Ribonuclease Z/Hydroxyacylglutathione hydrolase-like"/>
    <property type="match status" value="1"/>
</dbReference>
<dbReference type="Pfam" id="PF00753">
    <property type="entry name" value="Lactamase_B"/>
    <property type="match status" value="1"/>
</dbReference>
<evidence type="ECO:0000256" key="2">
    <source>
        <dbReference type="ARBA" id="ARBA00022723"/>
    </source>
</evidence>
<proteinExistence type="predicted"/>
<dbReference type="InterPro" id="IPR036866">
    <property type="entry name" value="RibonucZ/Hydroxyglut_hydro"/>
</dbReference>
<evidence type="ECO:0000256" key="4">
    <source>
        <dbReference type="ARBA" id="ARBA00022833"/>
    </source>
</evidence>
<evidence type="ECO:0000259" key="5">
    <source>
        <dbReference type="SMART" id="SM00849"/>
    </source>
</evidence>
<evidence type="ECO:0000313" key="6">
    <source>
        <dbReference type="EMBL" id="OGC28155.1"/>
    </source>
</evidence>
<sequence length="194" mass="20669">MKFEVKKVGPISANCYVVWDEPTKEALIIDPGDDSGSIIKIIAANQLSVKAIVNTHGHFDHVGSNGELKQATGAKLMQHPLDAKMARLTDPTMADEMLEDGGSVTIGQSHFKVIHTPGHSPGGICLYNEEEKVLFSGDTLFLGTYGRVDLPNSSAPAMAASLKRLFALPPETIVCPGHGRPTTIGDAKKAIDLP</sequence>
<dbReference type="SMART" id="SM00849">
    <property type="entry name" value="Lactamase_B"/>
    <property type="match status" value="1"/>
</dbReference>
<dbReference type="PANTHER" id="PTHR46233">
    <property type="entry name" value="HYDROXYACYLGLUTATHIONE HYDROLASE GLOC"/>
    <property type="match status" value="1"/>
</dbReference>
<comment type="cofactor">
    <cofactor evidence="1">
        <name>Zn(2+)</name>
        <dbReference type="ChEBI" id="CHEBI:29105"/>
    </cofactor>
</comment>
<name>A0A1F4T5T6_UNCSA</name>
<evidence type="ECO:0000313" key="7">
    <source>
        <dbReference type="Proteomes" id="UP000178602"/>
    </source>
</evidence>
<dbReference type="Proteomes" id="UP000178602">
    <property type="component" value="Unassembled WGS sequence"/>
</dbReference>
<dbReference type="AlphaFoldDB" id="A0A1F4T5T6"/>
<evidence type="ECO:0000256" key="1">
    <source>
        <dbReference type="ARBA" id="ARBA00001947"/>
    </source>
</evidence>